<dbReference type="STRING" id="556484.B7FPH4"/>
<keyword evidence="5" id="KW-0472">Membrane</keyword>
<dbReference type="KEGG" id="pti:PHATRDRAFT_42770"/>
<feature type="domain" description="GRIP" evidence="8">
    <location>
        <begin position="1013"/>
        <end position="1063"/>
    </location>
</feature>
<organism evidence="9 10">
    <name type="scientific">Phaeodactylum tricornutum (strain CCAP 1055/1)</name>
    <dbReference type="NCBI Taxonomy" id="556484"/>
    <lineage>
        <taxon>Eukaryota</taxon>
        <taxon>Sar</taxon>
        <taxon>Stramenopiles</taxon>
        <taxon>Ochrophyta</taxon>
        <taxon>Bacillariophyta</taxon>
        <taxon>Bacillariophyceae</taxon>
        <taxon>Bacillariophycidae</taxon>
        <taxon>Naviculales</taxon>
        <taxon>Phaeodactylaceae</taxon>
        <taxon>Phaeodactylum</taxon>
    </lineage>
</organism>
<dbReference type="PROSITE" id="PS50913">
    <property type="entry name" value="GRIP"/>
    <property type="match status" value="1"/>
</dbReference>
<proteinExistence type="predicted"/>
<dbReference type="PaxDb" id="2850-Phatr42770"/>
<feature type="region of interest" description="Disordered" evidence="7">
    <location>
        <begin position="145"/>
        <end position="167"/>
    </location>
</feature>
<dbReference type="Gene3D" id="1.10.220.60">
    <property type="entry name" value="GRIP domain"/>
    <property type="match status" value="1"/>
</dbReference>
<dbReference type="GeneID" id="7196145"/>
<comment type="subcellular location">
    <subcellularLocation>
        <location evidence="2">Cytoplasm</location>
    </subcellularLocation>
    <subcellularLocation>
        <location evidence="1">Endomembrane system</location>
        <topology evidence="1">Peripheral membrane protein</topology>
    </subcellularLocation>
</comment>
<feature type="compositionally biased region" description="Basic and acidic residues" evidence="7">
    <location>
        <begin position="190"/>
        <end position="212"/>
    </location>
</feature>
<name>B7FPH4_PHATC</name>
<dbReference type="PANTHER" id="PTHR23157:SF25">
    <property type="entry name" value="GRIP AND COILED-COIL DOMAIN-CONTAINING PROTEIN 1"/>
    <property type="match status" value="1"/>
</dbReference>
<reference evidence="9 10" key="1">
    <citation type="journal article" date="2008" name="Nature">
        <title>The Phaeodactylum genome reveals the evolutionary history of diatom genomes.</title>
        <authorList>
            <person name="Bowler C."/>
            <person name="Allen A.E."/>
            <person name="Badger J.H."/>
            <person name="Grimwood J."/>
            <person name="Jabbari K."/>
            <person name="Kuo A."/>
            <person name="Maheswari U."/>
            <person name="Martens C."/>
            <person name="Maumus F."/>
            <person name="Otillar R.P."/>
            <person name="Rayko E."/>
            <person name="Salamov A."/>
            <person name="Vandepoele K."/>
            <person name="Beszteri B."/>
            <person name="Gruber A."/>
            <person name="Heijde M."/>
            <person name="Katinka M."/>
            <person name="Mock T."/>
            <person name="Valentin K."/>
            <person name="Verret F."/>
            <person name="Berges J.A."/>
            <person name="Brownlee C."/>
            <person name="Cadoret J.P."/>
            <person name="Chiovitti A."/>
            <person name="Choi C.J."/>
            <person name="Coesel S."/>
            <person name="De Martino A."/>
            <person name="Detter J.C."/>
            <person name="Durkin C."/>
            <person name="Falciatore A."/>
            <person name="Fournet J."/>
            <person name="Haruta M."/>
            <person name="Huysman M.J."/>
            <person name="Jenkins B.D."/>
            <person name="Jiroutova K."/>
            <person name="Jorgensen R.E."/>
            <person name="Joubert Y."/>
            <person name="Kaplan A."/>
            <person name="Kroger N."/>
            <person name="Kroth P.G."/>
            <person name="La Roche J."/>
            <person name="Lindquist E."/>
            <person name="Lommer M."/>
            <person name="Martin-Jezequel V."/>
            <person name="Lopez P.J."/>
            <person name="Lucas S."/>
            <person name="Mangogna M."/>
            <person name="McGinnis K."/>
            <person name="Medlin L.K."/>
            <person name="Montsant A."/>
            <person name="Oudot-Le Secq M.P."/>
            <person name="Napoli C."/>
            <person name="Obornik M."/>
            <person name="Parker M.S."/>
            <person name="Petit J.L."/>
            <person name="Porcel B.M."/>
            <person name="Poulsen N."/>
            <person name="Robison M."/>
            <person name="Rychlewski L."/>
            <person name="Rynearson T.A."/>
            <person name="Schmutz J."/>
            <person name="Shapiro H."/>
            <person name="Siaut M."/>
            <person name="Stanley M."/>
            <person name="Sussman M.R."/>
            <person name="Taylor A.R."/>
            <person name="Vardi A."/>
            <person name="von Dassow P."/>
            <person name="Vyverman W."/>
            <person name="Willis A."/>
            <person name="Wyrwicz L.S."/>
            <person name="Rokhsar D.S."/>
            <person name="Weissenbach J."/>
            <person name="Armbrust E.V."/>
            <person name="Green B.R."/>
            <person name="Van de Peer Y."/>
            <person name="Grigoriev I.V."/>
        </authorList>
    </citation>
    <scope>NUCLEOTIDE SEQUENCE [LARGE SCALE GENOMIC DNA]</scope>
    <source>
        <strain evidence="9 10">CCAP 1055/1</strain>
    </source>
</reference>
<feature type="region of interest" description="Disordered" evidence="7">
    <location>
        <begin position="39"/>
        <end position="132"/>
    </location>
</feature>
<dbReference type="eggNOG" id="ENOG502SDET">
    <property type="taxonomic scope" value="Eukaryota"/>
</dbReference>
<evidence type="ECO:0000256" key="1">
    <source>
        <dbReference type="ARBA" id="ARBA00004184"/>
    </source>
</evidence>
<reference evidence="10" key="2">
    <citation type="submission" date="2008-08" db="EMBL/GenBank/DDBJ databases">
        <authorList>
            <consortium name="Diatom Consortium"/>
            <person name="Grigoriev I."/>
            <person name="Grimwood J."/>
            <person name="Kuo A."/>
            <person name="Otillar R.P."/>
            <person name="Salamov A."/>
            <person name="Detter J.C."/>
            <person name="Lindquist E."/>
            <person name="Shapiro H."/>
            <person name="Lucas S."/>
            <person name="Glavina del Rio T."/>
            <person name="Pitluck S."/>
            <person name="Rokhsar D."/>
            <person name="Bowler C."/>
        </authorList>
    </citation>
    <scope>GENOME REANNOTATION</scope>
    <source>
        <strain evidence="10">CCAP 1055/1</strain>
    </source>
</reference>
<dbReference type="SMART" id="SM00755">
    <property type="entry name" value="Grip"/>
    <property type="match status" value="1"/>
</dbReference>
<dbReference type="Proteomes" id="UP000000759">
    <property type="component" value="Chromosome 1"/>
</dbReference>
<dbReference type="EMBL" id="CM000605">
    <property type="protein sequence ID" value="EEC51675.1"/>
    <property type="molecule type" value="Genomic_DNA"/>
</dbReference>
<feature type="region of interest" description="Disordered" evidence="7">
    <location>
        <begin position="837"/>
        <end position="867"/>
    </location>
</feature>
<feature type="coiled-coil region" evidence="6">
    <location>
        <begin position="942"/>
        <end position="997"/>
    </location>
</feature>
<keyword evidence="4 6" id="KW-0175">Coiled coil</keyword>
<feature type="compositionally biased region" description="Polar residues" evidence="7">
    <location>
        <begin position="53"/>
        <end position="63"/>
    </location>
</feature>
<dbReference type="AlphaFoldDB" id="B7FPH4"/>
<dbReference type="Pfam" id="PF01465">
    <property type="entry name" value="GRIP"/>
    <property type="match status" value="1"/>
</dbReference>
<evidence type="ECO:0000313" key="9">
    <source>
        <dbReference type="EMBL" id="EEC51675.1"/>
    </source>
</evidence>
<feature type="region of interest" description="Disordered" evidence="7">
    <location>
        <begin position="767"/>
        <end position="811"/>
    </location>
</feature>
<evidence type="ECO:0000259" key="8">
    <source>
        <dbReference type="PROSITE" id="PS50913"/>
    </source>
</evidence>
<accession>B7FPH4</accession>
<evidence type="ECO:0000256" key="7">
    <source>
        <dbReference type="SAM" id="MobiDB-lite"/>
    </source>
</evidence>
<gene>
    <name evidence="9" type="ORF">PHATRDRAFT_42770</name>
</gene>
<sequence length="1086" mass="119021">MWGSSFTDWAKKAQEELQEQAAHLTVATPSSLFNLDAMQQQEDEAATAKAEVSVTTNDVNDTGSLPPPVTTSWTSPLPPSLSVPRVHATSRPKPSLLVPSAVAEQRETLRTSTDRKPPQKMSLPEATTGALHAPVRSHADGWEENLDSHDLEDGTPATVDDAADYNPQSVLPDRAAVMDAPVAPIAGHQPIHDTRAHDELPRSDEESPRINESDEDMNDDDHDNFDDKDEGLPSVHKIPLELPDAKGQSLSDPATPTASVENLSSVENVVDLPHDASNPVAAFVPAITDPDPTTTSNGTLDAVDADLPATRITSTVPLKKLLVLCSMNSLNKTAHKRQERAFTILHARQILYDVVDGADPQHKSWREELFTLAHAAKGEYPQFFLMDVDDGSTTYWGPWDRLEYANDNGNLAEELTGRLQTGWSPEDHVADSALPPSRFATHQHASAVAMDDEREQFSQQMQRVEVNHAAERQALETEHARALEQALASTNHDACITERVALQEKYETALDQKNDQLHDLVRVNEGYKLKLEVLQREVTGTQQLLQARDGDLGQAAQAHHDQLSLKAALETSRADLAGSKQELADLKARVKVVATELKDRRVECRELHTKADELNAVNLDLKSRVDELKSQLTHQNRNGSEKQEEMEQLKVKLVDAAIVLEQAENRVQEAKSEGEKALADYKRKAQNSLSMANARTAAAVQAKEEAELEARAARSTADSSMDRAVKAEIASREALAEAKAYVAAMEKEKSEAIQKFEAAGAETKSAQEQAAKLQEDLSQAVESKSGIAEQLRQSTSRLESEQERSASLREELSKMQHKIAEVQDDSAILRAQLKRSESELTTVKESMGEGSMESKPVSMEENGVSEKATDNETIRILQEELQDANAAIEEMKDALKSVVEMNGSVPTKFQLESTDQTNYGLDGSRNGTHSNGGNDATPLFFAMEKQAELKTARNEINRLANILADVQSEKMEAVDAMEDMRRKMEESESKLNRFEKLMPIHDPGNTNGTCSETNSGATNIEYLKNIMLSFLNAKTAAEKKNLVPVIGAVLCLTPHEQAAAAQNIDQATSLGGVGQSLFESLSGRLS</sequence>
<dbReference type="Gene3D" id="3.40.30.10">
    <property type="entry name" value="Glutaredoxin"/>
    <property type="match status" value="1"/>
</dbReference>
<evidence type="ECO:0000256" key="2">
    <source>
        <dbReference type="ARBA" id="ARBA00004496"/>
    </source>
</evidence>
<keyword evidence="3" id="KW-0963">Cytoplasm</keyword>
<dbReference type="GO" id="GO:0005794">
    <property type="term" value="C:Golgi apparatus"/>
    <property type="evidence" value="ECO:0007669"/>
    <property type="project" value="TreeGrafter"/>
</dbReference>
<evidence type="ECO:0000313" key="10">
    <source>
        <dbReference type="Proteomes" id="UP000000759"/>
    </source>
</evidence>
<evidence type="ECO:0000256" key="3">
    <source>
        <dbReference type="ARBA" id="ARBA00022490"/>
    </source>
</evidence>
<feature type="coiled-coil region" evidence="6">
    <location>
        <begin position="867"/>
        <end position="901"/>
    </location>
</feature>
<feature type="compositionally biased region" description="Basic and acidic residues" evidence="7">
    <location>
        <begin position="104"/>
        <end position="117"/>
    </location>
</feature>
<feature type="compositionally biased region" description="Basic and acidic residues" evidence="7">
    <location>
        <begin position="798"/>
        <end position="811"/>
    </location>
</feature>
<evidence type="ECO:0000256" key="4">
    <source>
        <dbReference type="ARBA" id="ARBA00023054"/>
    </source>
</evidence>
<keyword evidence="10" id="KW-1185">Reference proteome</keyword>
<dbReference type="InterPro" id="IPR051952">
    <property type="entry name" value="Golgi-autophagy_related"/>
</dbReference>
<dbReference type="InterPro" id="IPR000237">
    <property type="entry name" value="GRIP_dom"/>
</dbReference>
<feature type="region of interest" description="Disordered" evidence="7">
    <location>
        <begin position="186"/>
        <end position="235"/>
    </location>
</feature>
<protein>
    <recommendedName>
        <fullName evidence="8">GRIP domain-containing protein</fullName>
    </recommendedName>
</protein>
<feature type="compositionally biased region" description="Acidic residues" evidence="7">
    <location>
        <begin position="213"/>
        <end position="229"/>
    </location>
</feature>
<dbReference type="InParanoid" id="B7FPH4"/>
<dbReference type="RefSeq" id="XP_002177212.1">
    <property type="nucleotide sequence ID" value="XM_002177176.1"/>
</dbReference>
<feature type="coiled-coil region" evidence="6">
    <location>
        <begin position="569"/>
        <end position="680"/>
    </location>
</feature>
<dbReference type="PANTHER" id="PTHR23157">
    <property type="entry name" value="GRIP AND COILED-COIL DOMAIN-CONTAINING PROTEIN 1"/>
    <property type="match status" value="1"/>
</dbReference>
<evidence type="ECO:0000256" key="5">
    <source>
        <dbReference type="ARBA" id="ARBA00023136"/>
    </source>
</evidence>
<evidence type="ECO:0000256" key="6">
    <source>
        <dbReference type="SAM" id="Coils"/>
    </source>
</evidence>
<dbReference type="OrthoDB" id="1926336at2759"/>
<dbReference type="HOGENOM" id="CLU_281111_0_0_1"/>